<accession>A0A4R5XE89</accession>
<proteinExistence type="predicted"/>
<evidence type="ECO:0000313" key="6">
    <source>
        <dbReference type="Proteomes" id="UP000294933"/>
    </source>
</evidence>
<evidence type="ECO:0000256" key="4">
    <source>
        <dbReference type="SAM" id="MobiDB-lite"/>
    </source>
</evidence>
<keyword evidence="2 3" id="KW-0040">ANK repeat</keyword>
<dbReference type="AlphaFoldDB" id="A0A4R5XE89"/>
<feature type="compositionally biased region" description="Low complexity" evidence="4">
    <location>
        <begin position="477"/>
        <end position="488"/>
    </location>
</feature>
<dbReference type="STRING" id="50990.A0A4R5XE89"/>
<feature type="repeat" description="ANK" evidence="3">
    <location>
        <begin position="127"/>
        <end position="159"/>
    </location>
</feature>
<dbReference type="SMART" id="SM00248">
    <property type="entry name" value="ANK"/>
    <property type="match status" value="3"/>
</dbReference>
<organism evidence="5 6">
    <name type="scientific">Rickenella mellea</name>
    <dbReference type="NCBI Taxonomy" id="50990"/>
    <lineage>
        <taxon>Eukaryota</taxon>
        <taxon>Fungi</taxon>
        <taxon>Dikarya</taxon>
        <taxon>Basidiomycota</taxon>
        <taxon>Agaricomycotina</taxon>
        <taxon>Agaricomycetes</taxon>
        <taxon>Hymenochaetales</taxon>
        <taxon>Rickenellaceae</taxon>
        <taxon>Rickenella</taxon>
    </lineage>
</organism>
<evidence type="ECO:0000256" key="1">
    <source>
        <dbReference type="ARBA" id="ARBA00022737"/>
    </source>
</evidence>
<dbReference type="InterPro" id="IPR036770">
    <property type="entry name" value="Ankyrin_rpt-contain_sf"/>
</dbReference>
<feature type="repeat" description="ANK" evidence="3">
    <location>
        <begin position="160"/>
        <end position="192"/>
    </location>
</feature>
<feature type="region of interest" description="Disordered" evidence="4">
    <location>
        <begin position="258"/>
        <end position="377"/>
    </location>
</feature>
<feature type="compositionally biased region" description="Low complexity" evidence="4">
    <location>
        <begin position="267"/>
        <end position="285"/>
    </location>
</feature>
<dbReference type="EMBL" id="ML170156">
    <property type="protein sequence ID" value="TDL29429.1"/>
    <property type="molecule type" value="Genomic_DNA"/>
</dbReference>
<feature type="compositionally biased region" description="Polar residues" evidence="4">
    <location>
        <begin position="464"/>
        <end position="476"/>
    </location>
</feature>
<dbReference type="InterPro" id="IPR002110">
    <property type="entry name" value="Ankyrin_rpt"/>
</dbReference>
<evidence type="ECO:0000313" key="5">
    <source>
        <dbReference type="EMBL" id="TDL29429.1"/>
    </source>
</evidence>
<feature type="compositionally biased region" description="Low complexity" evidence="4">
    <location>
        <begin position="542"/>
        <end position="558"/>
    </location>
</feature>
<dbReference type="PANTHER" id="PTHR24171">
    <property type="entry name" value="ANKYRIN REPEAT DOMAIN-CONTAINING PROTEIN 39-RELATED"/>
    <property type="match status" value="1"/>
</dbReference>
<sequence>MAEKDATARLRRAVKENNLFLVRRLIQRTDMRNPDPGPRRYTSLAWSAVLGHEETFEYLLANGHDDEELSKDAENNTILILLAELRPGSPFPYGGAPGHPDLMGAALRMARLYYERYPFILEWSNLQGKTALHVGALKGNEELVRMLCDMGADIDLADNLGNTPLHYASAWGHIPVVQLLIERGCQFAPRNNDGFTASDYAYSTNTMQTLQDAARLQFENNKKARRHVFQQAAARGNEWGGLSPNQTLMHPHLLAKARDVPNGGLNGSSRLRSGSGGSRTTATSDSDADGMRASQPQSYGQSSVSSMGSSQPQSSGMSPSGSFSKLPPLFNSGHSSSSSTTTTFSVPSPNQTASGSGSSTNLSTVAPMNPASALSPIVHRMRERDADAMAKFKKRNRSGSAGTSAETLSQSSSSVSTLPVIDGNNSTERSASPSSMLAQVAGRRLRPSMSAAQLRSSPPAPSVLSPQDATPRSRSGTIPTQPRTPTPIEENKSFQFMNGRSLLTRTGSRRAGTMPMLPSDAEDYTGPPGDYAVFPPPPDEGPSTSSVSPSKSTTPTTSRRAAFAILSKPLPSIDLSGGSGGRGHRRGTSTSELRE</sequence>
<feature type="compositionally biased region" description="Low complexity" evidence="4">
    <location>
        <begin position="403"/>
        <end position="417"/>
    </location>
</feature>
<feature type="compositionally biased region" description="Polar residues" evidence="4">
    <location>
        <begin position="493"/>
        <end position="506"/>
    </location>
</feature>
<dbReference type="SUPFAM" id="SSF48403">
    <property type="entry name" value="Ankyrin repeat"/>
    <property type="match status" value="1"/>
</dbReference>
<name>A0A4R5XE89_9AGAM</name>
<keyword evidence="6" id="KW-1185">Reference proteome</keyword>
<feature type="compositionally biased region" description="Low complexity" evidence="4">
    <location>
        <begin position="335"/>
        <end position="345"/>
    </location>
</feature>
<dbReference type="Gene3D" id="1.25.40.20">
    <property type="entry name" value="Ankyrin repeat-containing domain"/>
    <property type="match status" value="3"/>
</dbReference>
<dbReference type="Proteomes" id="UP000294933">
    <property type="component" value="Unassembled WGS sequence"/>
</dbReference>
<keyword evidence="1" id="KW-0677">Repeat</keyword>
<reference evidence="5 6" key="1">
    <citation type="submission" date="2018-06" db="EMBL/GenBank/DDBJ databases">
        <title>A transcriptomic atlas of mushroom development highlights an independent origin of complex multicellularity.</title>
        <authorList>
            <consortium name="DOE Joint Genome Institute"/>
            <person name="Krizsan K."/>
            <person name="Almasi E."/>
            <person name="Merenyi Z."/>
            <person name="Sahu N."/>
            <person name="Viragh M."/>
            <person name="Koszo T."/>
            <person name="Mondo S."/>
            <person name="Kiss B."/>
            <person name="Balint B."/>
            <person name="Kues U."/>
            <person name="Barry K."/>
            <person name="Hegedus J.C."/>
            <person name="Henrissat B."/>
            <person name="Johnson J."/>
            <person name="Lipzen A."/>
            <person name="Ohm R."/>
            <person name="Nagy I."/>
            <person name="Pangilinan J."/>
            <person name="Yan J."/>
            <person name="Xiong Y."/>
            <person name="Grigoriev I.V."/>
            <person name="Hibbett D.S."/>
            <person name="Nagy L.G."/>
        </authorList>
    </citation>
    <scope>NUCLEOTIDE SEQUENCE [LARGE SCALE GENOMIC DNA]</scope>
    <source>
        <strain evidence="5 6">SZMC22713</strain>
    </source>
</reference>
<protein>
    <submittedName>
        <fullName evidence="5">Ankyrin</fullName>
    </submittedName>
</protein>
<feature type="compositionally biased region" description="Polar residues" evidence="4">
    <location>
        <begin position="423"/>
        <end position="437"/>
    </location>
</feature>
<dbReference type="PROSITE" id="PS50088">
    <property type="entry name" value="ANK_REPEAT"/>
    <property type="match status" value="2"/>
</dbReference>
<dbReference type="PROSITE" id="PS50297">
    <property type="entry name" value="ANK_REP_REGION"/>
    <property type="match status" value="2"/>
</dbReference>
<evidence type="ECO:0000256" key="3">
    <source>
        <dbReference type="PROSITE-ProRule" id="PRU00023"/>
    </source>
</evidence>
<feature type="compositionally biased region" description="Low complexity" evidence="4">
    <location>
        <begin position="294"/>
        <end position="324"/>
    </location>
</feature>
<dbReference type="VEuPathDB" id="FungiDB:BD410DRAFT_779826"/>
<gene>
    <name evidence="5" type="ORF">BD410DRAFT_779826</name>
</gene>
<dbReference type="Pfam" id="PF12796">
    <property type="entry name" value="Ank_2"/>
    <property type="match status" value="1"/>
</dbReference>
<dbReference type="OrthoDB" id="341259at2759"/>
<evidence type="ECO:0000256" key="2">
    <source>
        <dbReference type="ARBA" id="ARBA00023043"/>
    </source>
</evidence>
<feature type="region of interest" description="Disordered" evidence="4">
    <location>
        <begin position="393"/>
        <end position="595"/>
    </location>
</feature>
<feature type="compositionally biased region" description="Polar residues" evidence="4">
    <location>
        <begin position="346"/>
        <end position="366"/>
    </location>
</feature>